<dbReference type="InterPro" id="IPR036318">
    <property type="entry name" value="FAD-bd_PCMH-like_sf"/>
</dbReference>
<dbReference type="SUPFAM" id="SSF56176">
    <property type="entry name" value="FAD-binding/transporter-associated domain-like"/>
    <property type="match status" value="1"/>
</dbReference>
<evidence type="ECO:0000256" key="6">
    <source>
        <dbReference type="ARBA" id="ARBA00039003"/>
    </source>
</evidence>
<dbReference type="InterPro" id="IPR016169">
    <property type="entry name" value="FAD-bd_PCMH_sub2"/>
</dbReference>
<dbReference type="Pfam" id="PF02913">
    <property type="entry name" value="FAD-oxidase_C"/>
    <property type="match status" value="1"/>
</dbReference>
<dbReference type="SUPFAM" id="SSF55103">
    <property type="entry name" value="FAD-linked oxidases, C-terminal domain"/>
    <property type="match status" value="1"/>
</dbReference>
<dbReference type="EC" id="1.1.99.39" evidence="6"/>
<evidence type="ECO:0000256" key="3">
    <source>
        <dbReference type="ARBA" id="ARBA00022630"/>
    </source>
</evidence>
<sequence length="485" mass="54147">MLKPSRLSRGLRFASQTPPRDTRYARINDADLKNFEKILGKSYVKTEEIDSFNKDWTKWYSGNGACVLLPSTSEEISAILRHCHERRIAVVPQAGNTGLVGGGIPVHDEVILSVRRMNREFDFDPDTGVLSCDVGHVLEELEGKVGEFGYMMPFDLGAKGSCLIGGNLSTCAGGIRLLRYGSLHSHLLGLRVVLPDAKGSLVEFGSELRKDNTSLHAHHLFLGSEGQLGVITGVKMTCVTKPISVQSAMLGVNTFDECRKILRIAKTKLGEILSSFELMDRETIGVLEDNLQFSNVIKTNPRFNILVETSGTNIDHDREKVDNFLEYCLSERLANDGVQAKSAEEHRLMWRLRESATIALTLDGIVFKNDFSLPLHSFYQLTEEVRARVGGAAKRVVCYGHMGDGNSHLNVTSTKENADRVYKMLYPFVYEWVVKHGGSISAEHGIGQLKRPYVNLGKSTEERNLIRSLKTLFDPREILNPYKFL</sequence>
<dbReference type="PROSITE" id="PS51387">
    <property type="entry name" value="FAD_PCMH"/>
    <property type="match status" value="1"/>
</dbReference>
<dbReference type="Gene3D" id="3.30.465.10">
    <property type="match status" value="1"/>
</dbReference>
<evidence type="ECO:0000256" key="9">
    <source>
        <dbReference type="ARBA" id="ARBA00049267"/>
    </source>
</evidence>
<dbReference type="Pfam" id="PF01565">
    <property type="entry name" value="FAD_binding_4"/>
    <property type="match status" value="1"/>
</dbReference>
<proteinExistence type="inferred from homology"/>
<dbReference type="Gene3D" id="3.30.70.2190">
    <property type="match status" value="1"/>
</dbReference>
<name>A0AAF3EF72_9BILA</name>
<organism evidence="11 12">
    <name type="scientific">Mesorhabditis belari</name>
    <dbReference type="NCBI Taxonomy" id="2138241"/>
    <lineage>
        <taxon>Eukaryota</taxon>
        <taxon>Metazoa</taxon>
        <taxon>Ecdysozoa</taxon>
        <taxon>Nematoda</taxon>
        <taxon>Chromadorea</taxon>
        <taxon>Rhabditida</taxon>
        <taxon>Rhabditina</taxon>
        <taxon>Rhabditomorpha</taxon>
        <taxon>Rhabditoidea</taxon>
        <taxon>Rhabditidae</taxon>
        <taxon>Mesorhabditinae</taxon>
        <taxon>Mesorhabditis</taxon>
    </lineage>
</organism>
<evidence type="ECO:0000256" key="5">
    <source>
        <dbReference type="ARBA" id="ARBA00023002"/>
    </source>
</evidence>
<dbReference type="Gene3D" id="3.30.70.2740">
    <property type="match status" value="1"/>
</dbReference>
<dbReference type="InterPro" id="IPR016171">
    <property type="entry name" value="Vanillyl_alc_oxidase_C-sub2"/>
</dbReference>
<dbReference type="InterPro" id="IPR006094">
    <property type="entry name" value="Oxid_FAD_bind_N"/>
</dbReference>
<dbReference type="GO" id="GO:0005739">
    <property type="term" value="C:mitochondrion"/>
    <property type="evidence" value="ECO:0007669"/>
    <property type="project" value="TreeGrafter"/>
</dbReference>
<dbReference type="AlphaFoldDB" id="A0AAF3EF72"/>
<protein>
    <recommendedName>
        <fullName evidence="7">D-2-hydroxyglutarate dehydrogenase, mitochondrial</fullName>
        <ecNumber evidence="6">1.1.99.39</ecNumber>
    </recommendedName>
</protein>
<dbReference type="InterPro" id="IPR016164">
    <property type="entry name" value="FAD-linked_Oxase-like_C"/>
</dbReference>
<dbReference type="FunFam" id="1.10.45.10:FF:000001">
    <property type="entry name" value="D-lactate dehydrogenase mitochondrial"/>
    <property type="match status" value="1"/>
</dbReference>
<dbReference type="Proteomes" id="UP000887575">
    <property type="component" value="Unassembled WGS sequence"/>
</dbReference>
<reference evidence="12" key="1">
    <citation type="submission" date="2024-02" db="UniProtKB">
        <authorList>
            <consortium name="WormBaseParasite"/>
        </authorList>
    </citation>
    <scope>IDENTIFICATION</scope>
</reference>
<comment type="function">
    <text evidence="8">Catalyzes the oxidation of D-2-hydroxyglutarate (D-2-HG) to alpha-ketoglutarate. Also catalyzes the oxidation of other D-2-hydroxyacids, such as D-malate (D-MAL) and D-lactate (D-LAC). Exhibits high activities towards D-2-HG and D-MAL but a very weak activity towards D-LAC.</text>
</comment>
<keyword evidence="4" id="KW-0274">FAD</keyword>
<feature type="domain" description="FAD-binding PCMH-type" evidence="10">
    <location>
        <begin position="60"/>
        <end position="241"/>
    </location>
</feature>
<keyword evidence="3" id="KW-0285">Flavoprotein</keyword>
<comment type="similarity">
    <text evidence="2">Belongs to the FAD-binding oxidoreductase/transferase type 4 family.</text>
</comment>
<evidence type="ECO:0000313" key="11">
    <source>
        <dbReference type="Proteomes" id="UP000887575"/>
    </source>
</evidence>
<evidence type="ECO:0000256" key="1">
    <source>
        <dbReference type="ARBA" id="ARBA00001974"/>
    </source>
</evidence>
<dbReference type="FunFam" id="3.30.43.10:FF:000011">
    <property type="entry name" value="D-lactate dehydrogenase (Cytochrome)"/>
    <property type="match status" value="1"/>
</dbReference>
<evidence type="ECO:0000256" key="4">
    <source>
        <dbReference type="ARBA" id="ARBA00022827"/>
    </source>
</evidence>
<dbReference type="Gene3D" id="1.10.45.10">
    <property type="entry name" value="Vanillyl-alcohol Oxidase, Chain A, domain 4"/>
    <property type="match status" value="1"/>
</dbReference>
<dbReference type="InterPro" id="IPR016166">
    <property type="entry name" value="FAD-bd_PCMH"/>
</dbReference>
<dbReference type="GO" id="GO:0071949">
    <property type="term" value="F:FAD binding"/>
    <property type="evidence" value="ECO:0007669"/>
    <property type="project" value="InterPro"/>
</dbReference>
<evidence type="ECO:0000259" key="10">
    <source>
        <dbReference type="PROSITE" id="PS51387"/>
    </source>
</evidence>
<evidence type="ECO:0000256" key="7">
    <source>
        <dbReference type="ARBA" id="ARBA00039639"/>
    </source>
</evidence>
<dbReference type="PANTHER" id="PTHR43716:SF1">
    <property type="entry name" value="D-2-HYDROXYGLUTARATE DEHYDROGENASE, MITOCHONDRIAL"/>
    <property type="match status" value="1"/>
</dbReference>
<dbReference type="Gene3D" id="3.30.43.10">
    <property type="entry name" value="Uridine Diphospho-n-acetylenolpyruvylglucosamine Reductase, domain 2"/>
    <property type="match status" value="1"/>
</dbReference>
<dbReference type="InterPro" id="IPR004113">
    <property type="entry name" value="FAD-bd_oxidored_4_C"/>
</dbReference>
<dbReference type="GO" id="GO:0051990">
    <property type="term" value="F:(R)-2-hydroxyglutarate dehydrogenase activity"/>
    <property type="evidence" value="ECO:0007669"/>
    <property type="project" value="UniProtKB-EC"/>
</dbReference>
<dbReference type="FunFam" id="3.30.70.2190:FF:000001">
    <property type="entry name" value="D-2-hydroxyglutarate dehydrogenase mitochondrial"/>
    <property type="match status" value="1"/>
</dbReference>
<comment type="catalytic activity">
    <reaction evidence="9">
        <text>(R)-malate + A = oxaloacetate + AH2</text>
        <dbReference type="Rhea" id="RHEA:67460"/>
        <dbReference type="ChEBI" id="CHEBI:13193"/>
        <dbReference type="ChEBI" id="CHEBI:15588"/>
        <dbReference type="ChEBI" id="CHEBI:16452"/>
        <dbReference type="ChEBI" id="CHEBI:17499"/>
    </reaction>
    <physiologicalReaction direction="left-to-right" evidence="9">
        <dbReference type="Rhea" id="RHEA:67461"/>
    </physiologicalReaction>
</comment>
<dbReference type="InterPro" id="IPR016167">
    <property type="entry name" value="FAD-bd_PCMH_sub1"/>
</dbReference>
<keyword evidence="11" id="KW-1185">Reference proteome</keyword>
<dbReference type="WBParaSite" id="MBELARI_LOCUS12606">
    <property type="protein sequence ID" value="MBELARI_LOCUS12606"/>
    <property type="gene ID" value="MBELARI_LOCUS12606"/>
</dbReference>
<evidence type="ECO:0000256" key="8">
    <source>
        <dbReference type="ARBA" id="ARBA00045410"/>
    </source>
</evidence>
<dbReference type="PANTHER" id="PTHR43716">
    <property type="entry name" value="D-2-HYDROXYGLUTARATE DEHYDROGENASE, MITOCHONDRIAL"/>
    <property type="match status" value="1"/>
</dbReference>
<evidence type="ECO:0000256" key="2">
    <source>
        <dbReference type="ARBA" id="ARBA00008000"/>
    </source>
</evidence>
<dbReference type="InterPro" id="IPR051264">
    <property type="entry name" value="FAD-oxidored/transferase_4"/>
</dbReference>
<evidence type="ECO:0000313" key="12">
    <source>
        <dbReference type="WBParaSite" id="MBELARI_LOCUS12606"/>
    </source>
</evidence>
<accession>A0AAF3EF72</accession>
<keyword evidence="5" id="KW-0560">Oxidoreductase</keyword>
<comment type="cofactor">
    <cofactor evidence="1">
        <name>FAD</name>
        <dbReference type="ChEBI" id="CHEBI:57692"/>
    </cofactor>
</comment>